<dbReference type="EMBL" id="KZ825031">
    <property type="protein sequence ID" value="RAH63807.1"/>
    <property type="molecule type" value="Genomic_DNA"/>
</dbReference>
<sequence>MSGQAASYYNTDQRFDGPPSQQQQQQQQQYYNNGYPPAPNGGDYRGPEPKPPQPPQEPPPTYNQAVYGFDDAFKVEKPKWNDLWAGLL</sequence>
<reference evidence="1" key="1">
    <citation type="submission" date="2018-02" db="EMBL/GenBank/DDBJ databases">
        <title>The genomes of Aspergillus section Nigri reveals drivers in fungal speciation.</title>
        <authorList>
            <consortium name="DOE Joint Genome Institute"/>
            <person name="Vesth T.C."/>
            <person name="Nybo J."/>
            <person name="Theobald S."/>
            <person name="Brandl J."/>
            <person name="Frisvad J.C."/>
            <person name="Nielsen K.F."/>
            <person name="Lyhne E.K."/>
            <person name="Kogle M.E."/>
            <person name="Kuo A."/>
            <person name="Riley R."/>
            <person name="Clum A."/>
            <person name="Nolan M."/>
            <person name="Lipzen A."/>
            <person name="Salamov A."/>
            <person name="Henrissat B."/>
            <person name="Wiebenga A."/>
            <person name="De vries R.P."/>
            <person name="Grigoriev I.V."/>
            <person name="Mortensen U.H."/>
            <person name="Andersen M.R."/>
            <person name="Baker S.E."/>
        </authorList>
    </citation>
    <scope>NUCLEOTIDE SEQUENCE</scope>
    <source>
        <strain evidence="1">CBS 121060</strain>
    </source>
</reference>
<proteinExistence type="predicted"/>
<evidence type="ECO:0000313" key="1">
    <source>
        <dbReference type="EMBL" id="RAH63807.1"/>
    </source>
</evidence>
<dbReference type="Proteomes" id="UP000249661">
    <property type="component" value="Unassembled WGS sequence"/>
</dbReference>
<organism evidence="1 2">
    <name type="scientific">Aspergillus aculeatinus CBS 121060</name>
    <dbReference type="NCBI Taxonomy" id="1448322"/>
    <lineage>
        <taxon>Eukaryota</taxon>
        <taxon>Fungi</taxon>
        <taxon>Dikarya</taxon>
        <taxon>Ascomycota</taxon>
        <taxon>Pezizomycotina</taxon>
        <taxon>Eurotiomycetes</taxon>
        <taxon>Eurotiomycetidae</taxon>
        <taxon>Eurotiales</taxon>
        <taxon>Aspergillaceae</taxon>
        <taxon>Aspergillus</taxon>
        <taxon>Aspergillus subgen. Circumdati</taxon>
    </lineage>
</organism>
<protein>
    <submittedName>
        <fullName evidence="1">Uncharacterized protein</fullName>
    </submittedName>
</protein>
<feature type="non-terminal residue" evidence="1">
    <location>
        <position position="88"/>
    </location>
</feature>
<gene>
    <name evidence="1" type="ORF">BO66DRAFT_444603</name>
</gene>
<accession>A0ACD1GRQ5</accession>
<evidence type="ECO:0000313" key="2">
    <source>
        <dbReference type="Proteomes" id="UP000249661"/>
    </source>
</evidence>
<keyword evidence="2" id="KW-1185">Reference proteome</keyword>
<name>A0ACD1GRQ5_9EURO</name>